<dbReference type="InterPro" id="IPR036589">
    <property type="entry name" value="HCY_dom_sf"/>
</dbReference>
<dbReference type="Pfam" id="PF02574">
    <property type="entry name" value="S-methyl_trans"/>
    <property type="match status" value="1"/>
</dbReference>
<comment type="cofactor">
    <cofactor evidence="6">
        <name>Zn(2+)</name>
        <dbReference type="ChEBI" id="CHEBI:29105"/>
    </cofactor>
</comment>
<dbReference type="GO" id="GO:0033528">
    <property type="term" value="P:S-methylmethionine cycle"/>
    <property type="evidence" value="ECO:0007669"/>
    <property type="project" value="TreeGrafter"/>
</dbReference>
<dbReference type="InterPro" id="IPR051486">
    <property type="entry name" value="Hcy_S-methyltransferase"/>
</dbReference>
<protein>
    <recommendedName>
        <fullName evidence="7">Hcy-binding domain-containing protein</fullName>
    </recommendedName>
</protein>
<evidence type="ECO:0000256" key="4">
    <source>
        <dbReference type="ARBA" id="ARBA00022833"/>
    </source>
</evidence>
<keyword evidence="4 6" id="KW-0862">Zinc</keyword>
<dbReference type="SUPFAM" id="SSF82282">
    <property type="entry name" value="Homocysteine S-methyltransferase"/>
    <property type="match status" value="1"/>
</dbReference>
<comment type="pathway">
    <text evidence="5">Amino-acid biosynthesis; L-methionine biosynthesis via de novo pathway.</text>
</comment>
<evidence type="ECO:0000256" key="1">
    <source>
        <dbReference type="ARBA" id="ARBA00022603"/>
    </source>
</evidence>
<feature type="domain" description="Hcy-binding" evidence="7">
    <location>
        <begin position="1"/>
        <end position="311"/>
    </location>
</feature>
<dbReference type="PANTHER" id="PTHR46015">
    <property type="entry name" value="ZGC:172121"/>
    <property type="match status" value="1"/>
</dbReference>
<sequence length="322" mass="35811">MFPPRAEIIVLDGGFATQLTTHVGDIVDGNPLWSAAFLDSTPEAIIQSHLDFLRAGADAIITNTYQASISGFMKHLDLSEEESKHLIKKAVYLAKKAYDKFVEENGSLQGTTQPLIVGSVGPYGACLHDYSEYTGEYVETVSQEELMEWHRPRIQALVEAGVDLLALETIPAQAEGEALLRLLKDFPEQKAWLTFSCKDDAHTSHGENFQECVQSCWQLNPSQLVAIGANCLNPQLVTPLFKGINNEDRTIPLIAYPNSGEKFIPEKGWTKKGECPHISTYVKEWLSLGVIYVGGCCRTYADDISKIKSEVKSWLNEKHLKH</sequence>
<dbReference type="GO" id="GO:0009086">
    <property type="term" value="P:methionine biosynthetic process"/>
    <property type="evidence" value="ECO:0007669"/>
    <property type="project" value="InterPro"/>
</dbReference>
<dbReference type="PANTHER" id="PTHR46015:SF1">
    <property type="entry name" value="HOMOCYSTEINE S-METHYLTRANSFERASE-LIKE ISOFORM 1"/>
    <property type="match status" value="1"/>
</dbReference>
<dbReference type="EMBL" id="JAZDUA010000079">
    <property type="protein sequence ID" value="KAK7869120.1"/>
    <property type="molecule type" value="Genomic_DNA"/>
</dbReference>
<dbReference type="FunFam" id="3.20.20.330:FF:000002">
    <property type="entry name" value="Homocysteine S-methyltransferase"/>
    <property type="match status" value="1"/>
</dbReference>
<evidence type="ECO:0000256" key="5">
    <source>
        <dbReference type="ARBA" id="ARBA00034478"/>
    </source>
</evidence>
<dbReference type="GO" id="GO:0008270">
    <property type="term" value="F:zinc ion binding"/>
    <property type="evidence" value="ECO:0007669"/>
    <property type="project" value="InterPro"/>
</dbReference>
<comment type="caution">
    <text evidence="8">The sequence shown here is derived from an EMBL/GenBank/DDBJ whole genome shotgun (WGS) entry which is preliminary data.</text>
</comment>
<dbReference type="Gene3D" id="3.20.20.330">
    <property type="entry name" value="Homocysteine-binding-like domain"/>
    <property type="match status" value="1"/>
</dbReference>
<evidence type="ECO:0000313" key="8">
    <source>
        <dbReference type="EMBL" id="KAK7869120.1"/>
    </source>
</evidence>
<keyword evidence="9" id="KW-1185">Reference proteome</keyword>
<feature type="binding site" evidence="6">
    <location>
        <position position="297"/>
    </location>
    <ligand>
        <name>Zn(2+)</name>
        <dbReference type="ChEBI" id="CHEBI:29105"/>
    </ligand>
</feature>
<proteinExistence type="predicted"/>
<dbReference type="PIRSF" id="PIRSF037505">
    <property type="entry name" value="Betaine_HMT"/>
    <property type="match status" value="1"/>
</dbReference>
<dbReference type="PROSITE" id="PS50970">
    <property type="entry name" value="HCY"/>
    <property type="match status" value="1"/>
</dbReference>
<name>A0AAN9VW13_9ORTH</name>
<accession>A0AAN9VW13</accession>
<evidence type="ECO:0000313" key="9">
    <source>
        <dbReference type="Proteomes" id="UP001378592"/>
    </source>
</evidence>
<gene>
    <name evidence="8" type="ORF">R5R35_006587</name>
</gene>
<dbReference type="InterPro" id="IPR017226">
    <property type="entry name" value="BHMT-like"/>
</dbReference>
<keyword evidence="1 6" id="KW-0489">Methyltransferase</keyword>
<dbReference type="GO" id="GO:0032259">
    <property type="term" value="P:methylation"/>
    <property type="evidence" value="ECO:0007669"/>
    <property type="project" value="UniProtKB-KW"/>
</dbReference>
<evidence type="ECO:0000256" key="6">
    <source>
        <dbReference type="PROSITE-ProRule" id="PRU00333"/>
    </source>
</evidence>
<keyword evidence="2 6" id="KW-0808">Transferase</keyword>
<evidence type="ECO:0000259" key="7">
    <source>
        <dbReference type="PROSITE" id="PS50970"/>
    </source>
</evidence>
<dbReference type="InterPro" id="IPR003726">
    <property type="entry name" value="HCY_dom"/>
</dbReference>
<dbReference type="AlphaFoldDB" id="A0AAN9VW13"/>
<dbReference type="GO" id="GO:0008898">
    <property type="term" value="F:S-adenosylmethionine-homocysteine S-methyltransferase activity"/>
    <property type="evidence" value="ECO:0007669"/>
    <property type="project" value="TreeGrafter"/>
</dbReference>
<dbReference type="NCBIfam" id="NF007020">
    <property type="entry name" value="PRK09485.1"/>
    <property type="match status" value="1"/>
</dbReference>
<dbReference type="Proteomes" id="UP001378592">
    <property type="component" value="Unassembled WGS sequence"/>
</dbReference>
<reference evidence="8 9" key="1">
    <citation type="submission" date="2024-03" db="EMBL/GenBank/DDBJ databases">
        <title>The genome assembly and annotation of the cricket Gryllus longicercus Weissman &amp; Gray.</title>
        <authorList>
            <person name="Szrajer S."/>
            <person name="Gray D."/>
            <person name="Ylla G."/>
        </authorList>
    </citation>
    <scope>NUCLEOTIDE SEQUENCE [LARGE SCALE GENOMIC DNA]</scope>
    <source>
        <strain evidence="8">DAG 2021-001</strain>
        <tissue evidence="8">Whole body minus gut</tissue>
    </source>
</reference>
<feature type="binding site" evidence="6">
    <location>
        <position position="296"/>
    </location>
    <ligand>
        <name>Zn(2+)</name>
        <dbReference type="ChEBI" id="CHEBI:29105"/>
    </ligand>
</feature>
<evidence type="ECO:0000256" key="2">
    <source>
        <dbReference type="ARBA" id="ARBA00022679"/>
    </source>
</evidence>
<evidence type="ECO:0000256" key="3">
    <source>
        <dbReference type="ARBA" id="ARBA00022723"/>
    </source>
</evidence>
<feature type="binding site" evidence="6">
    <location>
        <position position="231"/>
    </location>
    <ligand>
        <name>Zn(2+)</name>
        <dbReference type="ChEBI" id="CHEBI:29105"/>
    </ligand>
</feature>
<organism evidence="8 9">
    <name type="scientific">Gryllus longicercus</name>
    <dbReference type="NCBI Taxonomy" id="2509291"/>
    <lineage>
        <taxon>Eukaryota</taxon>
        <taxon>Metazoa</taxon>
        <taxon>Ecdysozoa</taxon>
        <taxon>Arthropoda</taxon>
        <taxon>Hexapoda</taxon>
        <taxon>Insecta</taxon>
        <taxon>Pterygota</taxon>
        <taxon>Neoptera</taxon>
        <taxon>Polyneoptera</taxon>
        <taxon>Orthoptera</taxon>
        <taxon>Ensifera</taxon>
        <taxon>Gryllidea</taxon>
        <taxon>Grylloidea</taxon>
        <taxon>Gryllidae</taxon>
        <taxon>Gryllinae</taxon>
        <taxon>Gryllus</taxon>
    </lineage>
</organism>
<keyword evidence="3 6" id="KW-0479">Metal-binding</keyword>